<evidence type="ECO:0000259" key="10">
    <source>
        <dbReference type="PROSITE" id="PS50878"/>
    </source>
</evidence>
<dbReference type="RefSeq" id="WP_394845053.1">
    <property type="nucleotide sequence ID" value="NZ_CP089982.1"/>
</dbReference>
<dbReference type="PANTHER" id="PTHR34047">
    <property type="entry name" value="NUCLEAR INTRON MATURASE 1, MITOCHONDRIAL-RELATED"/>
    <property type="match status" value="1"/>
</dbReference>
<keyword evidence="2" id="KW-0808">Transferase</keyword>
<dbReference type="InterPro" id="IPR000123">
    <property type="entry name" value="Reverse_transcriptase_msDNA"/>
</dbReference>
<dbReference type="EMBL" id="CP089982">
    <property type="protein sequence ID" value="WXA94447.1"/>
    <property type="molecule type" value="Genomic_DNA"/>
</dbReference>
<keyword evidence="3" id="KW-0548">Nucleotidyltransferase</keyword>
<evidence type="ECO:0000256" key="9">
    <source>
        <dbReference type="ARBA" id="ARBA00048173"/>
    </source>
</evidence>
<accession>A0ABZ2KAP9</accession>
<evidence type="ECO:0000256" key="5">
    <source>
        <dbReference type="ARBA" id="ARBA00022842"/>
    </source>
</evidence>
<keyword evidence="12" id="KW-1185">Reference proteome</keyword>
<dbReference type="EC" id="2.7.7.49" evidence="1"/>
<dbReference type="CDD" id="cd03487">
    <property type="entry name" value="RT_Bac_retron_II"/>
    <property type="match status" value="1"/>
</dbReference>
<evidence type="ECO:0000256" key="8">
    <source>
        <dbReference type="ARBA" id="ARBA00034120"/>
    </source>
</evidence>
<gene>
    <name evidence="11" type="ORF">LZC95_49375</name>
</gene>
<proteinExistence type="inferred from homology"/>
<dbReference type="InterPro" id="IPR000477">
    <property type="entry name" value="RT_dom"/>
</dbReference>
<sequence>MDVAALISKLIPLLDDPAGNSDAILGLLGRGRGLADYEVARFLIAKRTESFVQSLLASPDPKVRRMGVRWVELTFARSPAARILRDATKDRAKLVRRAAFHATRALRLDDVALPDMSLAGRQPIPAMRDRPGIDPFTGNTIILKGRPALPPKHRGFNPTGWRFGLYPAWRRQRRPAPALSALVTSEDVQRLLGVTEAILTPLLRPGAGPGCPYVAFEIPKATGGIRVVHAPRAPLKRLQRVVLRELLDSLEVHPAAHGFVPGRSTVTNAQAHVGARIVVKMDLVDFFPTVHFGRLTGLFEHYGAGKEAAKTLAAIVTYRPKLPDGRVAWPSVLPQGAPTSPALSNLVCRRMDARLTALATKAGATYTRYADDLTFSFGEEPSQGLGHFLWWVNQIIGQEGFVENLKKRRVLRPGGRVRVTGLVTNDALAVPREARRRFRAVLHHCQRFGVTKEATRHEEPKAYLLGFAAYVAMVQPDLGAKLRAEVKRLLARRT</sequence>
<keyword evidence="4" id="KW-0479">Metal-binding</keyword>
<dbReference type="PANTHER" id="PTHR34047:SF7">
    <property type="entry name" value="RNA-DIRECTED DNA POLYMERASE"/>
    <property type="match status" value="1"/>
</dbReference>
<evidence type="ECO:0000256" key="6">
    <source>
        <dbReference type="ARBA" id="ARBA00022918"/>
    </source>
</evidence>
<keyword evidence="5" id="KW-0460">Magnesium</keyword>
<evidence type="ECO:0000256" key="1">
    <source>
        <dbReference type="ARBA" id="ARBA00012493"/>
    </source>
</evidence>
<evidence type="ECO:0000313" key="11">
    <source>
        <dbReference type="EMBL" id="WXA94447.1"/>
    </source>
</evidence>
<dbReference type="Proteomes" id="UP001379533">
    <property type="component" value="Chromosome"/>
</dbReference>
<dbReference type="PROSITE" id="PS50878">
    <property type="entry name" value="RT_POL"/>
    <property type="match status" value="1"/>
</dbReference>
<evidence type="ECO:0000313" key="12">
    <source>
        <dbReference type="Proteomes" id="UP001379533"/>
    </source>
</evidence>
<evidence type="ECO:0000256" key="4">
    <source>
        <dbReference type="ARBA" id="ARBA00022723"/>
    </source>
</evidence>
<dbReference type="InterPro" id="IPR043502">
    <property type="entry name" value="DNA/RNA_pol_sf"/>
</dbReference>
<organism evidence="11 12">
    <name type="scientific">Pendulispora brunnea</name>
    <dbReference type="NCBI Taxonomy" id="2905690"/>
    <lineage>
        <taxon>Bacteria</taxon>
        <taxon>Pseudomonadati</taxon>
        <taxon>Myxococcota</taxon>
        <taxon>Myxococcia</taxon>
        <taxon>Myxococcales</taxon>
        <taxon>Sorangiineae</taxon>
        <taxon>Pendulisporaceae</taxon>
        <taxon>Pendulispora</taxon>
    </lineage>
</organism>
<evidence type="ECO:0000256" key="2">
    <source>
        <dbReference type="ARBA" id="ARBA00022679"/>
    </source>
</evidence>
<evidence type="ECO:0000256" key="3">
    <source>
        <dbReference type="ARBA" id="ARBA00022695"/>
    </source>
</evidence>
<dbReference type="Pfam" id="PF00078">
    <property type="entry name" value="RVT_1"/>
    <property type="match status" value="1"/>
</dbReference>
<comment type="catalytic activity">
    <reaction evidence="9">
        <text>DNA(n) + a 2'-deoxyribonucleoside 5'-triphosphate = DNA(n+1) + diphosphate</text>
        <dbReference type="Rhea" id="RHEA:22508"/>
        <dbReference type="Rhea" id="RHEA-COMP:17339"/>
        <dbReference type="Rhea" id="RHEA-COMP:17340"/>
        <dbReference type="ChEBI" id="CHEBI:33019"/>
        <dbReference type="ChEBI" id="CHEBI:61560"/>
        <dbReference type="ChEBI" id="CHEBI:173112"/>
        <dbReference type="EC" id="2.7.7.49"/>
    </reaction>
</comment>
<keyword evidence="7" id="KW-0051">Antiviral defense</keyword>
<feature type="domain" description="Reverse transcriptase" evidence="10">
    <location>
        <begin position="199"/>
        <end position="424"/>
    </location>
</feature>
<evidence type="ECO:0000256" key="7">
    <source>
        <dbReference type="ARBA" id="ARBA00023118"/>
    </source>
</evidence>
<comment type="similarity">
    <text evidence="8">Belongs to the bacterial reverse transcriptase family.</text>
</comment>
<name>A0ABZ2KAP9_9BACT</name>
<dbReference type="PRINTS" id="PR00866">
    <property type="entry name" value="RNADNAPOLMS"/>
</dbReference>
<dbReference type="InterPro" id="IPR051083">
    <property type="entry name" value="GrpII_Intron_Splice-Mob/Def"/>
</dbReference>
<dbReference type="SUPFAM" id="SSF56672">
    <property type="entry name" value="DNA/RNA polymerases"/>
    <property type="match status" value="1"/>
</dbReference>
<protein>
    <recommendedName>
        <fullName evidence="1">RNA-directed DNA polymerase</fullName>
        <ecNumber evidence="1">2.7.7.49</ecNumber>
    </recommendedName>
</protein>
<keyword evidence="6" id="KW-0695">RNA-directed DNA polymerase</keyword>
<reference evidence="11 12" key="1">
    <citation type="submission" date="2021-12" db="EMBL/GenBank/DDBJ databases">
        <title>Discovery of the Pendulisporaceae a myxobacterial family with distinct sporulation behavior and unique specialized metabolism.</title>
        <authorList>
            <person name="Garcia R."/>
            <person name="Popoff A."/>
            <person name="Bader C.D."/>
            <person name="Loehr J."/>
            <person name="Walesch S."/>
            <person name="Walt C."/>
            <person name="Boldt J."/>
            <person name="Bunk B."/>
            <person name="Haeckl F.J.F.P.J."/>
            <person name="Gunesch A.P."/>
            <person name="Birkelbach J."/>
            <person name="Nuebel U."/>
            <person name="Pietschmann T."/>
            <person name="Bach T."/>
            <person name="Mueller R."/>
        </authorList>
    </citation>
    <scope>NUCLEOTIDE SEQUENCE [LARGE SCALE GENOMIC DNA]</scope>
    <source>
        <strain evidence="11 12">MSr12523</strain>
    </source>
</reference>